<gene>
    <name evidence="1" type="ORF">DPEC_G00284890</name>
</gene>
<name>A0ACC2FJG5_DALPE</name>
<dbReference type="EMBL" id="CM055753">
    <property type="protein sequence ID" value="KAJ7991536.1"/>
    <property type="molecule type" value="Genomic_DNA"/>
</dbReference>
<protein>
    <submittedName>
        <fullName evidence="1">Uncharacterized protein</fullName>
    </submittedName>
</protein>
<comment type="caution">
    <text evidence="1">The sequence shown here is derived from an EMBL/GenBank/DDBJ whole genome shotgun (WGS) entry which is preliminary data.</text>
</comment>
<proteinExistence type="predicted"/>
<evidence type="ECO:0000313" key="2">
    <source>
        <dbReference type="Proteomes" id="UP001157502"/>
    </source>
</evidence>
<reference evidence="1" key="1">
    <citation type="submission" date="2021-05" db="EMBL/GenBank/DDBJ databases">
        <authorList>
            <person name="Pan Q."/>
            <person name="Jouanno E."/>
            <person name="Zahm M."/>
            <person name="Klopp C."/>
            <person name="Cabau C."/>
            <person name="Louis A."/>
            <person name="Berthelot C."/>
            <person name="Parey E."/>
            <person name="Roest Crollius H."/>
            <person name="Montfort J."/>
            <person name="Robinson-Rechavi M."/>
            <person name="Bouchez O."/>
            <person name="Lampietro C."/>
            <person name="Lopez Roques C."/>
            <person name="Donnadieu C."/>
            <person name="Postlethwait J."/>
            <person name="Bobe J."/>
            <person name="Dillon D."/>
            <person name="Chandos A."/>
            <person name="von Hippel F."/>
            <person name="Guiguen Y."/>
        </authorList>
    </citation>
    <scope>NUCLEOTIDE SEQUENCE</scope>
    <source>
        <strain evidence="1">YG-Jan2019</strain>
    </source>
</reference>
<sequence length="334" mass="37662">MERIHLDKTLSMAVDDYLEYRRTVGEDDEGRLFSPEEYEDYKKAVLPQRLQNRLYVSFGVPGGIDCKLIGPETPCFCTHRYKQHQTDFEVVPLERPIALPCRVHGCGCSAYQYVHLNGSQSVRCRCKHYPHDHSETTDHVCRKCTSCSGFSSPYTCGCGQPSSDHLTLVEMRAERKARGRPVGRAVPYAAMGGLTGFSSLADGYLRLDDSGAEASLSVPLSQQGEAIPEHVFENLWSSTSFWTYREKLSEVCDQGCVRPADQRGGRHGVLRKTLPGEDKGCEYGRKKDVTIFQWEPICQTSQQNIHQTNQLCIQEASYKTTFQSRKKDSKLAKT</sequence>
<dbReference type="Proteomes" id="UP001157502">
    <property type="component" value="Chromosome 26"/>
</dbReference>
<keyword evidence="2" id="KW-1185">Reference proteome</keyword>
<accession>A0ACC2FJG5</accession>
<organism evidence="1 2">
    <name type="scientific">Dallia pectoralis</name>
    <name type="common">Alaska blackfish</name>
    <dbReference type="NCBI Taxonomy" id="75939"/>
    <lineage>
        <taxon>Eukaryota</taxon>
        <taxon>Metazoa</taxon>
        <taxon>Chordata</taxon>
        <taxon>Craniata</taxon>
        <taxon>Vertebrata</taxon>
        <taxon>Euteleostomi</taxon>
        <taxon>Actinopterygii</taxon>
        <taxon>Neopterygii</taxon>
        <taxon>Teleostei</taxon>
        <taxon>Protacanthopterygii</taxon>
        <taxon>Esociformes</taxon>
        <taxon>Umbridae</taxon>
        <taxon>Dallia</taxon>
    </lineage>
</organism>
<evidence type="ECO:0000313" key="1">
    <source>
        <dbReference type="EMBL" id="KAJ7991536.1"/>
    </source>
</evidence>